<feature type="chain" id="PRO_5046493890" description="Secreted protein" evidence="2">
    <location>
        <begin position="17"/>
        <end position="123"/>
    </location>
</feature>
<organism evidence="3 4">
    <name type="scientific">Mycena chlorophos</name>
    <name type="common">Agaric fungus</name>
    <name type="synonym">Agaricus chlorophos</name>
    <dbReference type="NCBI Taxonomy" id="658473"/>
    <lineage>
        <taxon>Eukaryota</taxon>
        <taxon>Fungi</taxon>
        <taxon>Dikarya</taxon>
        <taxon>Basidiomycota</taxon>
        <taxon>Agaricomycotina</taxon>
        <taxon>Agaricomycetes</taxon>
        <taxon>Agaricomycetidae</taxon>
        <taxon>Agaricales</taxon>
        <taxon>Marasmiineae</taxon>
        <taxon>Mycenaceae</taxon>
        <taxon>Mycena</taxon>
    </lineage>
</organism>
<proteinExistence type="predicted"/>
<accession>A0ABQ0LZR2</accession>
<dbReference type="Proteomes" id="UP000815677">
    <property type="component" value="Unassembled WGS sequence"/>
</dbReference>
<evidence type="ECO:0000256" key="1">
    <source>
        <dbReference type="SAM" id="MobiDB-lite"/>
    </source>
</evidence>
<reference evidence="3" key="1">
    <citation type="submission" date="2014-09" db="EMBL/GenBank/DDBJ databases">
        <title>Genome sequence of the luminous mushroom Mycena chlorophos for searching fungal bioluminescence genes.</title>
        <authorList>
            <person name="Tanaka Y."/>
            <person name="Kasuga D."/>
            <person name="Oba Y."/>
            <person name="Hase S."/>
            <person name="Sato K."/>
            <person name="Oba Y."/>
            <person name="Sakakibara Y."/>
        </authorList>
    </citation>
    <scope>NUCLEOTIDE SEQUENCE</scope>
</reference>
<gene>
    <name evidence="3" type="ORF">MCHLO_13175</name>
</gene>
<dbReference type="EMBL" id="DF849311">
    <property type="protein sequence ID" value="GAT56530.1"/>
    <property type="molecule type" value="Genomic_DNA"/>
</dbReference>
<name>A0ABQ0LZR2_MYCCL</name>
<keyword evidence="2" id="KW-0732">Signal</keyword>
<evidence type="ECO:0000313" key="3">
    <source>
        <dbReference type="EMBL" id="GAT56530.1"/>
    </source>
</evidence>
<keyword evidence="4" id="KW-1185">Reference proteome</keyword>
<protein>
    <recommendedName>
        <fullName evidence="5">Secreted protein</fullName>
    </recommendedName>
</protein>
<evidence type="ECO:0000256" key="2">
    <source>
        <dbReference type="SAM" id="SignalP"/>
    </source>
</evidence>
<evidence type="ECO:0000313" key="4">
    <source>
        <dbReference type="Proteomes" id="UP000815677"/>
    </source>
</evidence>
<feature type="region of interest" description="Disordered" evidence="1">
    <location>
        <begin position="98"/>
        <end position="123"/>
    </location>
</feature>
<sequence length="123" mass="13050">MLWCRMATGLVGLVDALASISPLRGLNCRRRCLRLSSDARDSASAPLPCNEQTASSSTASLVGSPAVTFDANVASMNLRGESYTGLIPLLQRSTPAALHPDHFLRPPSLPHTRPPTHTAPLPP</sequence>
<feature type="signal peptide" evidence="2">
    <location>
        <begin position="1"/>
        <end position="16"/>
    </location>
</feature>
<evidence type="ECO:0008006" key="5">
    <source>
        <dbReference type="Google" id="ProtNLM"/>
    </source>
</evidence>